<dbReference type="SUPFAM" id="SSF57701">
    <property type="entry name" value="Zn2/Cys6 DNA-binding domain"/>
    <property type="match status" value="1"/>
</dbReference>
<feature type="compositionally biased region" description="Polar residues" evidence="6">
    <location>
        <begin position="845"/>
        <end position="856"/>
    </location>
</feature>
<sequence length="867" mass="98231">MRSSIACSRCRRSKTKCDNNGIRDSTGALAPCRSCVAGKKVCDYPAPQPPNHSHSQRRESTVTTAGEEAPPKKRKRPAVPTTDIPSHTKGGLGTLEDAHKSPLLTSKVWDELWAIHEKHYATEFSFLHKRTFLGPLQRLLPVSSSEKGPDPQGQRSHDPALVLAFLTQTSPFHPELVAQTGKPHDTAEFYAAATRKYLNYDFSGEGDTALQQIQAFLMLGYYEWTACHSRNGYMLIRTAVNFAQMNDYQYDEDLEKGDDDNDAVSKRDRFIRQESRRRTFWSCFILDRYLSVGRRRPKILQVEDMRGTIQIPCSDKNFMSGRAVKTRFFGETDTQYEERRRVLREETLRCHNGQKPEKVEWEDREDDGVLGRYIFALDHFSDVTKWANKGGRRSERPSNMGPWNPETTYYKLDKRLKDIKDDLPDELRLTPLNTENHIYGAPSGTSRTYFLIHAILTLSTTYLAPEYLATFPFILPKPQGPLDEPLVTEPLPPGQPDYWVEKATECFEYVRDFVSILQSFKERDHVVESPIVGHAIYKAAWCACYCHHVPRMDPTRALDSRLEPNAWDITNEVMDSMKRKFRIANIWSVELARVKAYYTEKRKEYKNAGGSPESTTSDSGGGLKIYSELFEAPHKQFGSLRHDKQDLKQPNDRPYSKLEHEEECEDPTMAPSPNVPFKTETEELQRSNSASTSINSTTFTPVNPTNIISSVQTNASNGSAIAQNGTRSSYGPPVHQGPQQPQPPQPYPSQPIHYEHSSGYLYSAGTPAYSQHTPQYGHHGSYAQTSGPSQGPVSSSHDPQALINLEREGNRSITNTDLPFFEGEWDLSNQQSVLAPGYPYNQFQPQSQYIPDSQSPYMYPGPWTGPG</sequence>
<comment type="subcellular location">
    <subcellularLocation>
        <location evidence="1">Nucleus</location>
    </subcellularLocation>
</comment>
<evidence type="ECO:0000256" key="4">
    <source>
        <dbReference type="ARBA" id="ARBA00023163"/>
    </source>
</evidence>
<dbReference type="Gene3D" id="4.10.240.10">
    <property type="entry name" value="Zn(2)-C6 fungal-type DNA-binding domain"/>
    <property type="match status" value="1"/>
</dbReference>
<dbReference type="PANTHER" id="PTHR47338:SF5">
    <property type="entry name" value="ZN(II)2CYS6 TRANSCRIPTION FACTOR (EUROFUNG)"/>
    <property type="match status" value="1"/>
</dbReference>
<proteinExistence type="predicted"/>
<dbReference type="GO" id="GO:0000981">
    <property type="term" value="F:DNA-binding transcription factor activity, RNA polymerase II-specific"/>
    <property type="evidence" value="ECO:0007669"/>
    <property type="project" value="InterPro"/>
</dbReference>
<dbReference type="GO" id="GO:0005634">
    <property type="term" value="C:nucleus"/>
    <property type="evidence" value="ECO:0007669"/>
    <property type="project" value="UniProtKB-SubCell"/>
</dbReference>
<dbReference type="PANTHER" id="PTHR47338">
    <property type="entry name" value="ZN(II)2CYS6 TRANSCRIPTION FACTOR (EUROFUNG)-RELATED"/>
    <property type="match status" value="1"/>
</dbReference>
<dbReference type="Proteomes" id="UP000651452">
    <property type="component" value="Unassembled WGS sequence"/>
</dbReference>
<dbReference type="AlphaFoldDB" id="A0A8H7J3T7"/>
<gene>
    <name evidence="8" type="ORF">EKO04_005847</name>
</gene>
<keyword evidence="9" id="KW-1185">Reference proteome</keyword>
<dbReference type="InterPro" id="IPR007219">
    <property type="entry name" value="XnlR_reg_dom"/>
</dbReference>
<dbReference type="InterPro" id="IPR050815">
    <property type="entry name" value="TF_fung"/>
</dbReference>
<dbReference type="PROSITE" id="PS50048">
    <property type="entry name" value="ZN2_CY6_FUNGAL_2"/>
    <property type="match status" value="1"/>
</dbReference>
<dbReference type="InterPro" id="IPR001138">
    <property type="entry name" value="Zn2Cys6_DnaBD"/>
</dbReference>
<keyword evidence="2" id="KW-0479">Metal-binding</keyword>
<feature type="region of interest" description="Disordered" evidence="6">
    <location>
        <begin position="845"/>
        <end position="867"/>
    </location>
</feature>
<evidence type="ECO:0000256" key="2">
    <source>
        <dbReference type="ARBA" id="ARBA00022723"/>
    </source>
</evidence>
<feature type="compositionally biased region" description="Pro residues" evidence="6">
    <location>
        <begin position="740"/>
        <end position="749"/>
    </location>
</feature>
<feature type="compositionally biased region" description="Low complexity" evidence="6">
    <location>
        <begin position="687"/>
        <end position="700"/>
    </location>
</feature>
<reference evidence="8" key="2">
    <citation type="submission" date="2020-09" db="EMBL/GenBank/DDBJ databases">
        <title>Reference genome assembly for Australian Ascochyta lentis isolate Al4.</title>
        <authorList>
            <person name="Lee R.C."/>
            <person name="Farfan-Caceres L.M."/>
            <person name="Debler J.W."/>
            <person name="Williams A.H."/>
            <person name="Henares B.M."/>
        </authorList>
    </citation>
    <scope>NUCLEOTIDE SEQUENCE</scope>
    <source>
        <strain evidence="8">Al4</strain>
    </source>
</reference>
<dbReference type="GO" id="GO:0006351">
    <property type="term" value="P:DNA-templated transcription"/>
    <property type="evidence" value="ECO:0007669"/>
    <property type="project" value="InterPro"/>
</dbReference>
<dbReference type="EMBL" id="RZGK01000010">
    <property type="protein sequence ID" value="KAF9696133.1"/>
    <property type="molecule type" value="Genomic_DNA"/>
</dbReference>
<evidence type="ECO:0000313" key="9">
    <source>
        <dbReference type="Proteomes" id="UP000651452"/>
    </source>
</evidence>
<dbReference type="CDD" id="cd00067">
    <property type="entry name" value="GAL4"/>
    <property type="match status" value="1"/>
</dbReference>
<feature type="region of interest" description="Disordered" evidence="6">
    <location>
        <begin position="637"/>
        <end position="705"/>
    </location>
</feature>
<feature type="region of interest" description="Disordered" evidence="6">
    <location>
        <begin position="43"/>
        <end position="95"/>
    </location>
</feature>
<evidence type="ECO:0000313" key="8">
    <source>
        <dbReference type="EMBL" id="KAF9696133.1"/>
    </source>
</evidence>
<feature type="region of interest" description="Disordered" evidence="6">
    <location>
        <begin position="718"/>
        <end position="798"/>
    </location>
</feature>
<comment type="caution">
    <text evidence="8">The sequence shown here is derived from an EMBL/GenBank/DDBJ whole genome shotgun (WGS) entry which is preliminary data.</text>
</comment>
<evidence type="ECO:0000256" key="1">
    <source>
        <dbReference type="ARBA" id="ARBA00004123"/>
    </source>
</evidence>
<keyword evidence="3" id="KW-0805">Transcription regulation</keyword>
<reference evidence="8" key="1">
    <citation type="submission" date="2018-12" db="EMBL/GenBank/DDBJ databases">
        <authorList>
            <person name="Syme R.A."/>
            <person name="Farfan-Caceres L."/>
            <person name="Lichtenzveig J."/>
        </authorList>
    </citation>
    <scope>NUCLEOTIDE SEQUENCE</scope>
    <source>
        <strain evidence="8">Al4</strain>
    </source>
</reference>
<dbReference type="CDD" id="cd12148">
    <property type="entry name" value="fungal_TF_MHR"/>
    <property type="match status" value="1"/>
</dbReference>
<feature type="compositionally biased region" description="Basic and acidic residues" evidence="6">
    <location>
        <begin position="640"/>
        <end position="660"/>
    </location>
</feature>
<evidence type="ECO:0000259" key="7">
    <source>
        <dbReference type="PROSITE" id="PS50048"/>
    </source>
</evidence>
<dbReference type="GO" id="GO:0008270">
    <property type="term" value="F:zinc ion binding"/>
    <property type="evidence" value="ECO:0007669"/>
    <property type="project" value="InterPro"/>
</dbReference>
<dbReference type="GO" id="GO:0003677">
    <property type="term" value="F:DNA binding"/>
    <property type="evidence" value="ECO:0007669"/>
    <property type="project" value="InterPro"/>
</dbReference>
<dbReference type="InterPro" id="IPR036864">
    <property type="entry name" value="Zn2-C6_fun-type_DNA-bd_sf"/>
</dbReference>
<protein>
    <recommendedName>
        <fullName evidence="7">Zn(2)-C6 fungal-type domain-containing protein</fullName>
    </recommendedName>
</protein>
<dbReference type="OrthoDB" id="5370478at2759"/>
<keyword evidence="4" id="KW-0804">Transcription</keyword>
<name>A0A8H7J3T7_9PLEO</name>
<evidence type="ECO:0000256" key="6">
    <source>
        <dbReference type="SAM" id="MobiDB-lite"/>
    </source>
</evidence>
<feature type="domain" description="Zn(2)-C6 fungal-type" evidence="7">
    <location>
        <begin position="6"/>
        <end position="44"/>
    </location>
</feature>
<dbReference type="SMART" id="SM00906">
    <property type="entry name" value="Fungal_trans"/>
    <property type="match status" value="1"/>
</dbReference>
<evidence type="ECO:0000256" key="5">
    <source>
        <dbReference type="ARBA" id="ARBA00023242"/>
    </source>
</evidence>
<dbReference type="Pfam" id="PF04082">
    <property type="entry name" value="Fungal_trans"/>
    <property type="match status" value="1"/>
</dbReference>
<evidence type="ECO:0000256" key="3">
    <source>
        <dbReference type="ARBA" id="ARBA00023015"/>
    </source>
</evidence>
<organism evidence="8 9">
    <name type="scientific">Ascochyta lentis</name>
    <dbReference type="NCBI Taxonomy" id="205686"/>
    <lineage>
        <taxon>Eukaryota</taxon>
        <taxon>Fungi</taxon>
        <taxon>Dikarya</taxon>
        <taxon>Ascomycota</taxon>
        <taxon>Pezizomycotina</taxon>
        <taxon>Dothideomycetes</taxon>
        <taxon>Pleosporomycetidae</taxon>
        <taxon>Pleosporales</taxon>
        <taxon>Pleosporineae</taxon>
        <taxon>Didymellaceae</taxon>
        <taxon>Ascochyta</taxon>
    </lineage>
</organism>
<feature type="compositionally biased region" description="Polar residues" evidence="6">
    <location>
        <begin position="782"/>
        <end position="798"/>
    </location>
</feature>
<feature type="compositionally biased region" description="Polar residues" evidence="6">
    <location>
        <begin position="718"/>
        <end position="729"/>
    </location>
</feature>
<keyword evidence="5" id="KW-0539">Nucleus</keyword>
<accession>A0A8H7J3T7</accession>